<dbReference type="AlphaFoldDB" id="A0A7S3LRK3"/>
<sequence>MQGPDITMTVPNVESELRVPIIINDGIITESDMDVDVIEGSKKISVRAFTMFYSMSRHYELFFNGLGKEYHFDFSKTTEFINNIGTIKVEEVGFLHPIGFLGSRLDRELVDEYVRCCQGCSLNCSFECPEICKTICFPFFLLYKCLHCIYFVLTCPIQMLDMVFSAIGSLLSMIIGFLITGIVSIIIMILKALLSCTIFAITYLTKCLGGNMRISEDDLARRCRLFAYSCNRSSVCDPKTRLAAKMTGFGLAVDAMAYHMQQNRRVQKTELTYNEIDTVPKIVEKLKSEQQNRNQIEIEAPKAMFRNLFGKNLRIGKTDGIMIFDDRDSMNEAQSRCLTYILSTDDGRYLLEDGVPTKLRSDVSSLLGSIRINFNIKSQGSMSIKFQKKIKKRREKDRYIRDLVRCRVIVSDVHNTWSSLSSQVISNLDSLHCDGIIIKMKEPKVDKPLATSQNGERERSENAADDDAKDQFEWHGLYLFLFYDEIPVEVQVMSDESFLSFGTAISADQRKEREKKERERVNKQIRIEVVPEPPTTD</sequence>
<reference evidence="3" key="1">
    <citation type="submission" date="2021-01" db="EMBL/GenBank/DDBJ databases">
        <authorList>
            <person name="Corre E."/>
            <person name="Pelletier E."/>
            <person name="Niang G."/>
            <person name="Scheremetjew M."/>
            <person name="Finn R."/>
            <person name="Kale V."/>
            <person name="Holt S."/>
            <person name="Cochrane G."/>
            <person name="Meng A."/>
            <person name="Brown T."/>
            <person name="Cohen L."/>
        </authorList>
    </citation>
    <scope>NUCLEOTIDE SEQUENCE</scope>
    <source>
        <strain evidence="3">GSBS06</strain>
    </source>
</reference>
<feature type="region of interest" description="Disordered" evidence="1">
    <location>
        <begin position="508"/>
        <end position="537"/>
    </location>
</feature>
<protein>
    <submittedName>
        <fullName evidence="3">Uncharacterized protein</fullName>
    </submittedName>
</protein>
<keyword evidence="2" id="KW-0812">Transmembrane</keyword>
<organism evidence="3">
    <name type="scientific">Aplanochytrium stocchinoi</name>
    <dbReference type="NCBI Taxonomy" id="215587"/>
    <lineage>
        <taxon>Eukaryota</taxon>
        <taxon>Sar</taxon>
        <taxon>Stramenopiles</taxon>
        <taxon>Bigyra</taxon>
        <taxon>Labyrinthulomycetes</taxon>
        <taxon>Thraustochytrida</taxon>
        <taxon>Thraustochytriidae</taxon>
        <taxon>Aplanochytrium</taxon>
    </lineage>
</organism>
<keyword evidence="2" id="KW-0472">Membrane</keyword>
<feature type="transmembrane region" description="Helical" evidence="2">
    <location>
        <begin position="160"/>
        <end position="179"/>
    </location>
</feature>
<feature type="region of interest" description="Disordered" evidence="1">
    <location>
        <begin position="447"/>
        <end position="466"/>
    </location>
</feature>
<feature type="compositionally biased region" description="Basic and acidic residues" evidence="1">
    <location>
        <begin position="508"/>
        <end position="526"/>
    </location>
</feature>
<evidence type="ECO:0000313" key="3">
    <source>
        <dbReference type="EMBL" id="CAE0437470.1"/>
    </source>
</evidence>
<gene>
    <name evidence="3" type="ORF">ASTO00021_LOCUS7727</name>
</gene>
<proteinExistence type="predicted"/>
<evidence type="ECO:0000256" key="1">
    <source>
        <dbReference type="SAM" id="MobiDB-lite"/>
    </source>
</evidence>
<evidence type="ECO:0000256" key="2">
    <source>
        <dbReference type="SAM" id="Phobius"/>
    </source>
</evidence>
<keyword evidence="2" id="KW-1133">Transmembrane helix</keyword>
<name>A0A7S3LRK3_9STRA</name>
<accession>A0A7S3LRK3</accession>
<dbReference type="EMBL" id="HBIN01010341">
    <property type="protein sequence ID" value="CAE0437470.1"/>
    <property type="molecule type" value="Transcribed_RNA"/>
</dbReference>